<dbReference type="AlphaFoldDB" id="A0AAP0IEJ0"/>
<name>A0AAP0IEJ0_9MAGN</name>
<accession>A0AAP0IEJ0</accession>
<feature type="region of interest" description="Disordered" evidence="2">
    <location>
        <begin position="30"/>
        <end position="60"/>
    </location>
</feature>
<reference evidence="3 4" key="1">
    <citation type="submission" date="2024-01" db="EMBL/GenBank/DDBJ databases">
        <title>Genome assemblies of Stephania.</title>
        <authorList>
            <person name="Yang L."/>
        </authorList>
    </citation>
    <scope>NUCLEOTIDE SEQUENCE [LARGE SCALE GENOMIC DNA]</scope>
    <source>
        <strain evidence="3">YNDBR</strain>
        <tissue evidence="3">Leaf</tissue>
    </source>
</reference>
<dbReference type="Proteomes" id="UP001420932">
    <property type="component" value="Unassembled WGS sequence"/>
</dbReference>
<feature type="coiled-coil region" evidence="1">
    <location>
        <begin position="64"/>
        <end position="108"/>
    </location>
</feature>
<proteinExistence type="predicted"/>
<evidence type="ECO:0000256" key="1">
    <source>
        <dbReference type="SAM" id="Coils"/>
    </source>
</evidence>
<keyword evidence="4" id="KW-1185">Reference proteome</keyword>
<dbReference type="PANTHER" id="PTHR35737">
    <property type="entry name" value="CRYPTIC LOCI REGULATOR"/>
    <property type="match status" value="1"/>
</dbReference>
<sequence>MAAASSTVALADDEGGDWELCNDDGFIYKRRKRSHPDHPTSSGADGAPAEREAEHRRRRRDHKRRFLAALRERYEREIAQWERLSTTLQEIEERAETHRSHHQLQEEQQRPAEVAEVDEAAAAVLDLGSACAVVDELVLQAEAQEVIIRDMSNLCDVAEAMCEAEEERLKQPLFDLPVWSSPRSLMDALCDQDFCSSDDNALQVT</sequence>
<organism evidence="3 4">
    <name type="scientific">Stephania yunnanensis</name>
    <dbReference type="NCBI Taxonomy" id="152371"/>
    <lineage>
        <taxon>Eukaryota</taxon>
        <taxon>Viridiplantae</taxon>
        <taxon>Streptophyta</taxon>
        <taxon>Embryophyta</taxon>
        <taxon>Tracheophyta</taxon>
        <taxon>Spermatophyta</taxon>
        <taxon>Magnoliopsida</taxon>
        <taxon>Ranunculales</taxon>
        <taxon>Menispermaceae</taxon>
        <taxon>Menispermoideae</taxon>
        <taxon>Cissampelideae</taxon>
        <taxon>Stephania</taxon>
    </lineage>
</organism>
<evidence type="ECO:0000256" key="2">
    <source>
        <dbReference type="SAM" id="MobiDB-lite"/>
    </source>
</evidence>
<comment type="caution">
    <text evidence="3">The sequence shown here is derived from an EMBL/GenBank/DDBJ whole genome shotgun (WGS) entry which is preliminary data.</text>
</comment>
<gene>
    <name evidence="3" type="ORF">Syun_020410</name>
</gene>
<dbReference type="PANTHER" id="PTHR35737:SF1">
    <property type="entry name" value="CRYPTIC LOCI REGULATOR"/>
    <property type="match status" value="1"/>
</dbReference>
<evidence type="ECO:0000313" key="4">
    <source>
        <dbReference type="Proteomes" id="UP001420932"/>
    </source>
</evidence>
<evidence type="ECO:0000313" key="3">
    <source>
        <dbReference type="EMBL" id="KAK9113613.1"/>
    </source>
</evidence>
<protein>
    <submittedName>
        <fullName evidence="3">Uncharacterized protein</fullName>
    </submittedName>
</protein>
<keyword evidence="1" id="KW-0175">Coiled coil</keyword>
<dbReference type="EMBL" id="JBBNAF010000009">
    <property type="protein sequence ID" value="KAK9113613.1"/>
    <property type="molecule type" value="Genomic_DNA"/>
</dbReference>